<dbReference type="Gene3D" id="1.10.10.10">
    <property type="entry name" value="Winged helix-like DNA-binding domain superfamily/Winged helix DNA-binding domain"/>
    <property type="match status" value="1"/>
</dbReference>
<keyword evidence="3" id="KW-0804">Transcription</keyword>
<feature type="domain" description="HTH crp-type" evidence="5">
    <location>
        <begin position="147"/>
        <end position="221"/>
    </location>
</feature>
<proteinExistence type="predicted"/>
<dbReference type="CDD" id="cd00092">
    <property type="entry name" value="HTH_CRP"/>
    <property type="match status" value="1"/>
</dbReference>
<dbReference type="CDD" id="cd00038">
    <property type="entry name" value="CAP_ED"/>
    <property type="match status" value="1"/>
</dbReference>
<dbReference type="PRINTS" id="PR00034">
    <property type="entry name" value="HTHCRP"/>
</dbReference>
<name>A0A1I6V3X3_9FLAO</name>
<evidence type="ECO:0000313" key="6">
    <source>
        <dbReference type="EMBL" id="SFT08410.1"/>
    </source>
</evidence>
<dbReference type="EMBL" id="FPAG01000008">
    <property type="protein sequence ID" value="SFT08410.1"/>
    <property type="molecule type" value="Genomic_DNA"/>
</dbReference>
<dbReference type="PROSITE" id="PS50042">
    <property type="entry name" value="CNMP_BINDING_3"/>
    <property type="match status" value="1"/>
</dbReference>
<evidence type="ECO:0000313" key="7">
    <source>
        <dbReference type="Proteomes" id="UP000183209"/>
    </source>
</evidence>
<dbReference type="Proteomes" id="UP000183209">
    <property type="component" value="Unassembled WGS sequence"/>
</dbReference>
<feature type="domain" description="Cyclic nucleotide-binding" evidence="4">
    <location>
        <begin position="23"/>
        <end position="116"/>
    </location>
</feature>
<dbReference type="Pfam" id="PF00027">
    <property type="entry name" value="cNMP_binding"/>
    <property type="match status" value="1"/>
</dbReference>
<dbReference type="SUPFAM" id="SSF51206">
    <property type="entry name" value="cAMP-binding domain-like"/>
    <property type="match status" value="1"/>
</dbReference>
<dbReference type="SMART" id="SM00419">
    <property type="entry name" value="HTH_CRP"/>
    <property type="match status" value="1"/>
</dbReference>
<dbReference type="InterPro" id="IPR036388">
    <property type="entry name" value="WH-like_DNA-bd_sf"/>
</dbReference>
<sequence>MWKSDVFAVNGQSSPLTKAVNWNLVEDIDDILHFKKGQYIYFQGSSPQGIFIIKNGTVKISRNACNGKEFVVKIASDGHMFGHISLLNHSRYNNSAVALEDTTVLFIHKTNFLETIKKQEGLFEHFIQQLCSHIIKIEQKATNMAYKPVRGRLAQLLLSLDNQLNNDSTDEEIPHSLFMTRADMAGLIGTVKETVNRILSEFRQEGIIDTNGTKIYILNAQKLLEISHLYD</sequence>
<dbReference type="GO" id="GO:0003677">
    <property type="term" value="F:DNA binding"/>
    <property type="evidence" value="ECO:0007669"/>
    <property type="project" value="UniProtKB-KW"/>
</dbReference>
<evidence type="ECO:0000256" key="3">
    <source>
        <dbReference type="ARBA" id="ARBA00023163"/>
    </source>
</evidence>
<evidence type="ECO:0000259" key="5">
    <source>
        <dbReference type="PROSITE" id="PS51063"/>
    </source>
</evidence>
<dbReference type="Gene3D" id="2.60.120.10">
    <property type="entry name" value="Jelly Rolls"/>
    <property type="match status" value="1"/>
</dbReference>
<dbReference type="PANTHER" id="PTHR24567:SF26">
    <property type="entry name" value="REGULATORY PROTEIN YEIL"/>
    <property type="match status" value="1"/>
</dbReference>
<keyword evidence="1" id="KW-0805">Transcription regulation</keyword>
<dbReference type="Pfam" id="PF13545">
    <property type="entry name" value="HTH_Crp_2"/>
    <property type="match status" value="1"/>
</dbReference>
<dbReference type="RefSeq" id="WP_074979694.1">
    <property type="nucleotide sequence ID" value="NZ_FPAG01000008.1"/>
</dbReference>
<dbReference type="PROSITE" id="PS51063">
    <property type="entry name" value="HTH_CRP_2"/>
    <property type="match status" value="1"/>
</dbReference>
<dbReference type="GO" id="GO:0005829">
    <property type="term" value="C:cytosol"/>
    <property type="evidence" value="ECO:0007669"/>
    <property type="project" value="TreeGrafter"/>
</dbReference>
<dbReference type="GO" id="GO:0003700">
    <property type="term" value="F:DNA-binding transcription factor activity"/>
    <property type="evidence" value="ECO:0007669"/>
    <property type="project" value="TreeGrafter"/>
</dbReference>
<dbReference type="SMART" id="SM00100">
    <property type="entry name" value="cNMP"/>
    <property type="match status" value="1"/>
</dbReference>
<gene>
    <name evidence="6" type="ORF">SAMN04487906_2848</name>
</gene>
<dbReference type="InterPro" id="IPR018490">
    <property type="entry name" value="cNMP-bd_dom_sf"/>
</dbReference>
<evidence type="ECO:0000256" key="1">
    <source>
        <dbReference type="ARBA" id="ARBA00023015"/>
    </source>
</evidence>
<dbReference type="InterPro" id="IPR014710">
    <property type="entry name" value="RmlC-like_jellyroll"/>
</dbReference>
<dbReference type="InterPro" id="IPR036390">
    <property type="entry name" value="WH_DNA-bd_sf"/>
</dbReference>
<keyword evidence="2" id="KW-0238">DNA-binding</keyword>
<protein>
    <submittedName>
        <fullName evidence="6">Crp-like helix-turn-helix domain-containing protein</fullName>
    </submittedName>
</protein>
<dbReference type="AlphaFoldDB" id="A0A1I6V3X3"/>
<organism evidence="6 7">
    <name type="scientific">Zhouia amylolytica</name>
    <dbReference type="NCBI Taxonomy" id="376730"/>
    <lineage>
        <taxon>Bacteria</taxon>
        <taxon>Pseudomonadati</taxon>
        <taxon>Bacteroidota</taxon>
        <taxon>Flavobacteriia</taxon>
        <taxon>Flavobacteriales</taxon>
        <taxon>Flavobacteriaceae</taxon>
        <taxon>Zhouia</taxon>
    </lineage>
</organism>
<evidence type="ECO:0000259" key="4">
    <source>
        <dbReference type="PROSITE" id="PS50042"/>
    </source>
</evidence>
<dbReference type="InterPro" id="IPR000595">
    <property type="entry name" value="cNMP-bd_dom"/>
</dbReference>
<accession>A0A1I6V3X3</accession>
<dbReference type="PANTHER" id="PTHR24567">
    <property type="entry name" value="CRP FAMILY TRANSCRIPTIONAL REGULATORY PROTEIN"/>
    <property type="match status" value="1"/>
</dbReference>
<reference evidence="6 7" key="1">
    <citation type="submission" date="2016-10" db="EMBL/GenBank/DDBJ databases">
        <authorList>
            <person name="de Groot N.N."/>
        </authorList>
    </citation>
    <scope>NUCLEOTIDE SEQUENCE [LARGE SCALE GENOMIC DNA]</scope>
    <source>
        <strain evidence="6 7">CGMCC 1.6114</strain>
    </source>
</reference>
<dbReference type="InterPro" id="IPR012318">
    <property type="entry name" value="HTH_CRP"/>
</dbReference>
<dbReference type="InterPro" id="IPR050397">
    <property type="entry name" value="Env_Response_Regulators"/>
</dbReference>
<evidence type="ECO:0000256" key="2">
    <source>
        <dbReference type="ARBA" id="ARBA00023125"/>
    </source>
</evidence>
<dbReference type="SUPFAM" id="SSF46785">
    <property type="entry name" value="Winged helix' DNA-binding domain"/>
    <property type="match status" value="1"/>
</dbReference>